<evidence type="ECO:0000313" key="6">
    <source>
        <dbReference type="EMBL" id="MBB4739044.1"/>
    </source>
</evidence>
<dbReference type="EMBL" id="JACHNB010000001">
    <property type="protein sequence ID" value="MBB4739044.1"/>
    <property type="molecule type" value="Genomic_DNA"/>
</dbReference>
<dbReference type="InterPro" id="IPR014729">
    <property type="entry name" value="Rossmann-like_a/b/a_fold"/>
</dbReference>
<keyword evidence="7" id="KW-1185">Reference proteome</keyword>
<dbReference type="PANTHER" id="PTHR43284:SF1">
    <property type="entry name" value="ASPARAGINE SYNTHETASE"/>
    <property type="match status" value="1"/>
</dbReference>
<dbReference type="InterPro" id="IPR001962">
    <property type="entry name" value="Asn_synthase"/>
</dbReference>
<dbReference type="CDD" id="cd01991">
    <property type="entry name" value="Asn_synthase_B_C"/>
    <property type="match status" value="1"/>
</dbReference>
<keyword evidence="3" id="KW-0028">Amino-acid biosynthesis</keyword>
<dbReference type="GO" id="GO:0006529">
    <property type="term" value="P:asparagine biosynthetic process"/>
    <property type="evidence" value="ECO:0007669"/>
    <property type="project" value="UniProtKB-KW"/>
</dbReference>
<organism evidence="6 7">
    <name type="scientific">Actinoplanes octamycinicus</name>
    <dbReference type="NCBI Taxonomy" id="135948"/>
    <lineage>
        <taxon>Bacteria</taxon>
        <taxon>Bacillati</taxon>
        <taxon>Actinomycetota</taxon>
        <taxon>Actinomycetes</taxon>
        <taxon>Micromonosporales</taxon>
        <taxon>Micromonosporaceae</taxon>
        <taxon>Actinoplanes</taxon>
    </lineage>
</organism>
<dbReference type="Gene3D" id="3.60.20.10">
    <property type="entry name" value="Glutamine Phosphoribosylpyrophosphate, subunit 1, domain 1"/>
    <property type="match status" value="1"/>
</dbReference>
<evidence type="ECO:0000259" key="5">
    <source>
        <dbReference type="PROSITE" id="PS51278"/>
    </source>
</evidence>
<dbReference type="PROSITE" id="PS51278">
    <property type="entry name" value="GATASE_TYPE_2"/>
    <property type="match status" value="1"/>
</dbReference>
<comment type="pathway">
    <text evidence="1">Amino-acid biosynthesis; L-asparagine biosynthesis; L-asparagine from L-aspartate (L-Gln route): step 1/1.</text>
</comment>
<dbReference type="Gene3D" id="3.40.50.620">
    <property type="entry name" value="HUPs"/>
    <property type="match status" value="1"/>
</dbReference>
<dbReference type="InterPro" id="IPR029055">
    <property type="entry name" value="Ntn_hydrolases_N"/>
</dbReference>
<evidence type="ECO:0000256" key="4">
    <source>
        <dbReference type="ARBA" id="ARBA00048741"/>
    </source>
</evidence>
<evidence type="ECO:0000256" key="2">
    <source>
        <dbReference type="ARBA" id="ARBA00012737"/>
    </source>
</evidence>
<sequence length="611" mass="68402">MLLYLYRQHGLDFLKDVRGMFALILWDRARGQLILARDRFGIKPLYYHRDDRRITLSSEIKGLFVDPATPRAFDWARSLDLPLLAASPTIESSATISWFEGIESVPAATILRIDLRDGRTHRHRYWEMPAEAEEGTSAEQFIRRYADVLEESVLECATADTELGLFLSGGIDSSAVLALAASRLDGLHTFTAMSGGTQVNGDAEHARWLAGTMGVHNHQVVFGPDHVPTPEAWRRLVWLTETPMAGPEIYYKHELHRFARAERPELRGMLLGAASDEFNGGYSRDLLGGDDWDSFLESLRYMDRATQMDRHPGLRRWWAEGNDFFAGRTTDDLYRAYVDSEYAKIQQYNVWHEDRTAAGSGTEARVPFLDHRLVEITAVIPERLRPRLLWDKQILREAVSGRLPDRIVNRAKGPFFYGSGTWHAYRMLVRLMRANDFELVERALAAPGADRYLDGTAIRTRLAEFGTGETDAPGVEMLMRVVNMGLLAEMATAPPRLGELSAGAVRISAASAGLPAEAEPASRHAAHQVPALADGVQLLTDTRGAWFLLHEGQIEYVFEEGNPTLGVLTHVDGETSFGEVLEKSGVDEAEVRTDLDLLRVQQRLVFSEGAD</sequence>
<keyword evidence="6" id="KW-0436">Ligase</keyword>
<dbReference type="SUPFAM" id="SSF56235">
    <property type="entry name" value="N-terminal nucleophile aminohydrolases (Ntn hydrolases)"/>
    <property type="match status" value="1"/>
</dbReference>
<evidence type="ECO:0000313" key="7">
    <source>
        <dbReference type="Proteomes" id="UP000546162"/>
    </source>
</evidence>
<protein>
    <recommendedName>
        <fullName evidence="2">asparagine synthase (glutamine-hydrolyzing)</fullName>
        <ecNumber evidence="2">6.3.5.4</ecNumber>
    </recommendedName>
</protein>
<reference evidence="6 7" key="1">
    <citation type="submission" date="2020-08" db="EMBL/GenBank/DDBJ databases">
        <title>Sequencing the genomes of 1000 actinobacteria strains.</title>
        <authorList>
            <person name="Klenk H.-P."/>
        </authorList>
    </citation>
    <scope>NUCLEOTIDE SEQUENCE [LARGE SCALE GENOMIC DNA]</scope>
    <source>
        <strain evidence="6 7">DSM 45809</strain>
    </source>
</reference>
<gene>
    <name evidence="6" type="ORF">BJY16_002503</name>
</gene>
<name>A0A7W7GVG9_9ACTN</name>
<evidence type="ECO:0000256" key="1">
    <source>
        <dbReference type="ARBA" id="ARBA00005187"/>
    </source>
</evidence>
<dbReference type="Proteomes" id="UP000546162">
    <property type="component" value="Unassembled WGS sequence"/>
</dbReference>
<dbReference type="Pfam" id="PF00733">
    <property type="entry name" value="Asn_synthase"/>
    <property type="match status" value="1"/>
</dbReference>
<dbReference type="GO" id="GO:0005829">
    <property type="term" value="C:cytosol"/>
    <property type="evidence" value="ECO:0007669"/>
    <property type="project" value="TreeGrafter"/>
</dbReference>
<feature type="domain" description="Glutamine amidotransferase type-2" evidence="5">
    <location>
        <begin position="1"/>
        <end position="116"/>
    </location>
</feature>
<evidence type="ECO:0000256" key="3">
    <source>
        <dbReference type="ARBA" id="ARBA00022888"/>
    </source>
</evidence>
<comment type="catalytic activity">
    <reaction evidence="4">
        <text>L-aspartate + L-glutamine + ATP + H2O = L-asparagine + L-glutamate + AMP + diphosphate + H(+)</text>
        <dbReference type="Rhea" id="RHEA:12228"/>
        <dbReference type="ChEBI" id="CHEBI:15377"/>
        <dbReference type="ChEBI" id="CHEBI:15378"/>
        <dbReference type="ChEBI" id="CHEBI:29985"/>
        <dbReference type="ChEBI" id="CHEBI:29991"/>
        <dbReference type="ChEBI" id="CHEBI:30616"/>
        <dbReference type="ChEBI" id="CHEBI:33019"/>
        <dbReference type="ChEBI" id="CHEBI:58048"/>
        <dbReference type="ChEBI" id="CHEBI:58359"/>
        <dbReference type="ChEBI" id="CHEBI:456215"/>
        <dbReference type="EC" id="6.3.5.4"/>
    </reaction>
</comment>
<dbReference type="InterPro" id="IPR051786">
    <property type="entry name" value="ASN_synthetase/amidase"/>
</dbReference>
<dbReference type="SUPFAM" id="SSF52402">
    <property type="entry name" value="Adenine nucleotide alpha hydrolases-like"/>
    <property type="match status" value="1"/>
</dbReference>
<dbReference type="EC" id="6.3.5.4" evidence="2"/>
<proteinExistence type="predicted"/>
<dbReference type="Pfam" id="PF13537">
    <property type="entry name" value="GATase_7"/>
    <property type="match status" value="1"/>
</dbReference>
<accession>A0A7W7GVG9</accession>
<dbReference type="InterPro" id="IPR017932">
    <property type="entry name" value="GATase_2_dom"/>
</dbReference>
<dbReference type="PANTHER" id="PTHR43284">
    <property type="entry name" value="ASPARAGINE SYNTHETASE (GLUTAMINE-HYDROLYZING)"/>
    <property type="match status" value="1"/>
</dbReference>
<keyword evidence="3" id="KW-0061">Asparagine biosynthesis</keyword>
<dbReference type="AlphaFoldDB" id="A0A7W7GVG9"/>
<comment type="caution">
    <text evidence="6">The sequence shown here is derived from an EMBL/GenBank/DDBJ whole genome shotgun (WGS) entry which is preliminary data.</text>
</comment>
<dbReference type="GO" id="GO:0004066">
    <property type="term" value="F:asparagine synthase (glutamine-hydrolyzing) activity"/>
    <property type="evidence" value="ECO:0007669"/>
    <property type="project" value="UniProtKB-EC"/>
</dbReference>